<dbReference type="Pfam" id="PF07940">
    <property type="entry name" value="Hepar_II_III_C"/>
    <property type="match status" value="1"/>
</dbReference>
<reference evidence="11 12" key="1">
    <citation type="submission" date="2011-06" db="EMBL/GenBank/DDBJ databases">
        <title>The complete genome of Spirochaeta thermophila DSM 6578.</title>
        <authorList>
            <consortium name="US DOE Joint Genome Institute (JGI-PGF)"/>
            <person name="Lucas S."/>
            <person name="Lapidus A."/>
            <person name="Bruce D."/>
            <person name="Goodwin L."/>
            <person name="Pitluck S."/>
            <person name="Peters L."/>
            <person name="Kyrpides N."/>
            <person name="Mavromatis K."/>
            <person name="Ivanova N."/>
            <person name="Mikailova N."/>
            <person name="Pagani I."/>
            <person name="Chertkov O."/>
            <person name="Detter J.C."/>
            <person name="Tapia R."/>
            <person name="Han C."/>
            <person name="Land M."/>
            <person name="Hauser L."/>
            <person name="Markowitz V."/>
            <person name="Cheng J.-F."/>
            <person name="Hugenholtz P."/>
            <person name="Woyke T."/>
            <person name="Wu D."/>
            <person name="Spring S."/>
            <person name="Merkhoffer B."/>
            <person name="Schneider S."/>
            <person name="Klenk H.-P."/>
            <person name="Eisen J.A."/>
        </authorList>
    </citation>
    <scope>NUCLEOTIDE SEQUENCE [LARGE SCALE GENOMIC DNA]</scope>
    <source>
        <strain evidence="12">ATCC 700085 / DSM 6578 / Z-1203</strain>
    </source>
</reference>
<keyword evidence="5" id="KW-1133">Transmembrane helix</keyword>
<feature type="domain" description="Heparinase II/III-like C-terminal" evidence="9">
    <location>
        <begin position="392"/>
        <end position="544"/>
    </location>
</feature>
<keyword evidence="4" id="KW-0732">Signal</keyword>
<dbReference type="Gene3D" id="2.70.98.70">
    <property type="match status" value="1"/>
</dbReference>
<dbReference type="GO" id="GO:0030313">
    <property type="term" value="C:cell envelope"/>
    <property type="evidence" value="ECO:0007669"/>
    <property type="project" value="UniProtKB-SubCell"/>
</dbReference>
<evidence type="ECO:0000259" key="9">
    <source>
        <dbReference type="Pfam" id="PF07940"/>
    </source>
</evidence>
<dbReference type="InterPro" id="IPR052447">
    <property type="entry name" value="Dermatan-Sulfate_Isomerase"/>
</dbReference>
<keyword evidence="12" id="KW-1185">Reference proteome</keyword>
<dbReference type="PANTHER" id="PTHR15532">
    <property type="match status" value="1"/>
</dbReference>
<proteinExistence type="predicted"/>
<keyword evidence="8" id="KW-0413">Isomerase</keyword>
<dbReference type="GO" id="GO:0016829">
    <property type="term" value="F:lyase activity"/>
    <property type="evidence" value="ECO:0007669"/>
    <property type="project" value="InterPro"/>
</dbReference>
<dbReference type="Pfam" id="PF16332">
    <property type="entry name" value="DUF4962"/>
    <property type="match status" value="1"/>
</dbReference>
<dbReference type="Gene3D" id="1.50.10.100">
    <property type="entry name" value="Chondroitin AC/alginate lyase"/>
    <property type="match status" value="1"/>
</dbReference>
<evidence type="ECO:0000256" key="5">
    <source>
        <dbReference type="ARBA" id="ARBA00022989"/>
    </source>
</evidence>
<keyword evidence="3" id="KW-0812">Transmembrane</keyword>
<evidence type="ECO:0000256" key="7">
    <source>
        <dbReference type="ARBA" id="ARBA00023180"/>
    </source>
</evidence>
<dbReference type="EMBL" id="CP002903">
    <property type="protein sequence ID" value="AEJ62007.1"/>
    <property type="molecule type" value="Genomic_DNA"/>
</dbReference>
<dbReference type="InterPro" id="IPR008929">
    <property type="entry name" value="Chondroitin_lyas"/>
</dbReference>
<dbReference type="STRING" id="869211.Spith_1747"/>
<dbReference type="Proteomes" id="UP000007254">
    <property type="component" value="Chromosome"/>
</dbReference>
<dbReference type="HOGENOM" id="CLU_025873_0_0_12"/>
<accession>G0GBZ6</accession>
<keyword evidence="7" id="KW-0325">Glycoprotein</keyword>
<dbReference type="GO" id="GO:0016020">
    <property type="term" value="C:membrane"/>
    <property type="evidence" value="ECO:0007669"/>
    <property type="project" value="UniProtKB-SubCell"/>
</dbReference>
<keyword evidence="6" id="KW-0472">Membrane</keyword>
<dbReference type="InterPro" id="IPR012480">
    <property type="entry name" value="Hepar_II_III_C"/>
</dbReference>
<sequence length="749" mass="84907">MSEHLLLKRKSLQEWRSLARSTHKRQYQHLLDHVSGYLTSRPPEEHPDDSITYTGAAVANLALAYLLSEDERFLSALRQWMDVVIHYPHWGKHRKPDHDLDAAWLLFGLGLVYNWLGAELSEEERSRLKAKLLLQGRRMFAYATEIKGDWTYHFWQNHNWICFAGLATAGYALKNEAPEAETWCDTALENFKSVFSLLPDDGSDYEGATYWRYGIPWLLIADHLFEEQVGIALRDLSGFLSKTFFFRLYISGPNLVDTAHFGDCHDRRSAHSKAVLYRLASLFRNGYAQWLASYFDEIGEWDREAQEGLVRPGLGPEAFLEFLWFDPMVEPTPVQTLPHFHVFADLGLASVRTGWDRDATVLVYKCSQPSGYKPWHYGHALFRKYGWHTISAGHAHPDEHTFVLMKGNDHLVVDEGYNRTCYSRYHSTLLVDGKGQYQEGGYNVFEGLGADWGGRLDEWLGLDGLFYVRGEAVNAYDRSLQLHNVSRDMLFIDGEMLLVHDYLRSEVPHRYQWLLQMDAPPLKEGEDRFVLHVGKSTMGIHIHHPSSVVSILKEQQVSANPTSANPKWVLTRTLHTLFCEPPDPVEEAEFLVSLTLQGHAAALPTERGRLVSFSGKRGEWVIGVGKGGVGLSVDGLLLTDASCVALSSEEEVPTRGLAVHASMLWWKGMPLLISSPPVSIAWRWSSSTHLDAQITSLRKVSLSVRCPGTPQKVVVNGEEVEFSFSRDVSLVRFVLPGGELNLELYCSHK</sequence>
<evidence type="ECO:0000256" key="8">
    <source>
        <dbReference type="ARBA" id="ARBA00023235"/>
    </source>
</evidence>
<evidence type="ECO:0000313" key="11">
    <source>
        <dbReference type="EMBL" id="AEJ62007.1"/>
    </source>
</evidence>
<dbReference type="SUPFAM" id="SSF48230">
    <property type="entry name" value="Chondroitin AC/alginate lyase"/>
    <property type="match status" value="1"/>
</dbReference>
<evidence type="ECO:0000256" key="4">
    <source>
        <dbReference type="ARBA" id="ARBA00022729"/>
    </source>
</evidence>
<evidence type="ECO:0000313" key="12">
    <source>
        <dbReference type="Proteomes" id="UP000007254"/>
    </source>
</evidence>
<protein>
    <submittedName>
        <fullName evidence="11">Uncharacterized protein</fullName>
    </submittedName>
</protein>
<dbReference type="GO" id="GO:0016853">
    <property type="term" value="F:isomerase activity"/>
    <property type="evidence" value="ECO:0007669"/>
    <property type="project" value="UniProtKB-KW"/>
</dbReference>
<evidence type="ECO:0000256" key="6">
    <source>
        <dbReference type="ARBA" id="ARBA00023136"/>
    </source>
</evidence>
<comment type="subcellular location">
    <subcellularLocation>
        <location evidence="2">Cell envelope</location>
    </subcellularLocation>
    <subcellularLocation>
        <location evidence="1">Membrane</location>
        <topology evidence="1">Multi-pass membrane protein</topology>
    </subcellularLocation>
</comment>
<evidence type="ECO:0000256" key="1">
    <source>
        <dbReference type="ARBA" id="ARBA00004141"/>
    </source>
</evidence>
<dbReference type="KEGG" id="stq:Spith_1747"/>
<evidence type="ECO:0000256" key="3">
    <source>
        <dbReference type="ARBA" id="ARBA00022692"/>
    </source>
</evidence>
<dbReference type="PANTHER" id="PTHR15532:SF5">
    <property type="entry name" value="SULFOTRANSFERASE DOMAIN-CONTAINING PROTEIN"/>
    <property type="match status" value="1"/>
</dbReference>
<name>G0GBZ6_WINT7</name>
<organism evidence="11 12">
    <name type="scientific">Winmispira thermophila (strain ATCC 700085 / DSM 6578 / Z-1203)</name>
    <name type="common">Spirochaeta thermophila</name>
    <dbReference type="NCBI Taxonomy" id="869211"/>
    <lineage>
        <taxon>Bacteria</taxon>
        <taxon>Pseudomonadati</taxon>
        <taxon>Spirochaetota</taxon>
        <taxon>Spirochaetia</taxon>
        <taxon>Winmispirales</taxon>
        <taxon>Winmispiraceae</taxon>
        <taxon>Winmispira</taxon>
    </lineage>
</organism>
<feature type="domain" description="Heparinase II N-terminal" evidence="10">
    <location>
        <begin position="55"/>
        <end position="298"/>
    </location>
</feature>
<evidence type="ECO:0000256" key="2">
    <source>
        <dbReference type="ARBA" id="ARBA00004196"/>
    </source>
</evidence>
<gene>
    <name evidence="11" type="ordered locus">Spith_1747</name>
</gene>
<dbReference type="InterPro" id="IPR032518">
    <property type="entry name" value="HepII_N"/>
</dbReference>
<dbReference type="AlphaFoldDB" id="G0GBZ6"/>
<evidence type="ECO:0000259" key="10">
    <source>
        <dbReference type="Pfam" id="PF16332"/>
    </source>
</evidence>